<dbReference type="InterPro" id="IPR036565">
    <property type="entry name" value="Mur-like_cat_sf"/>
</dbReference>
<comment type="function">
    <text evidence="9">Reutilizes the intact tripeptide L-alanyl-gamma-D-glutamyl-meso-diaminopimelate by linking it to UDP-N-acetylmuramate.</text>
</comment>
<feature type="binding site" evidence="9">
    <location>
        <begin position="110"/>
        <end position="116"/>
    </location>
    <ligand>
        <name>ATP</name>
        <dbReference type="ChEBI" id="CHEBI:30616"/>
    </ligand>
</feature>
<dbReference type="SUPFAM" id="SSF53244">
    <property type="entry name" value="MurD-like peptide ligases, peptide-binding domain"/>
    <property type="match status" value="1"/>
</dbReference>
<sequence length="465" mass="50348">MHLHFLGICGTFMGSLALLARELGHQVSGSDQHVYPPMSTQLTDAGVDIMNGYEPAHLQPAPDLVIVGNAMSRGNPAVEYMLDHNLPYSSGPEFLRTQVLQKRWVLAVSGTHGKTTTTTMLTWILREAGMAPGYLIGGVPNGFDNSASLGSSDFFVIEADEYDTAFFDKRSKFVHYLPKTLIINNLEYDHADIFPTLADIQRQFHHLMRILPGVGEVIYPAGVEAVDQVLEQGCWSRRAAFGIEGSAGDVLWSCRANSDDCASFSVLHKGRVVAEVQGSMAGRHNMLNGLAAIAAAHHVGILPEVAARALSSFPGVKRRLELIVEQAGLRIYDDFAHHPTAIEETLGALRARHPQAAITAVIEPRSNTMKQGVHFARLLPSTASADAVIWANLDGAGWLDTLIHEQGAATANSQLVCLDQPGILQAIRASLATYGDQENIVVLMSNGGFGGLSGRLQNDYREPLR</sequence>
<evidence type="ECO:0000256" key="2">
    <source>
        <dbReference type="ARBA" id="ARBA00022618"/>
    </source>
</evidence>
<keyword evidence="2 9" id="KW-0132">Cell division</keyword>
<dbReference type="NCBIfam" id="TIGR01081">
    <property type="entry name" value="mpl"/>
    <property type="match status" value="1"/>
</dbReference>
<dbReference type="PANTHER" id="PTHR43445:SF5">
    <property type="entry name" value="UDP-N-ACETYLMURAMATE--L-ALANYL-GAMMA-D-GLUTAMYL-MESO-2,6-DIAMINOHEPTANDIOATE LIGASE"/>
    <property type="match status" value="1"/>
</dbReference>
<dbReference type="HAMAP" id="MF_02020">
    <property type="entry name" value="Mpl"/>
    <property type="match status" value="1"/>
</dbReference>
<feature type="domain" description="Mur ligase C-terminal" evidence="11">
    <location>
        <begin position="318"/>
        <end position="446"/>
    </location>
</feature>
<dbReference type="GO" id="GO:0016874">
    <property type="term" value="F:ligase activity"/>
    <property type="evidence" value="ECO:0007669"/>
    <property type="project" value="UniProtKB-KW"/>
</dbReference>
<reference evidence="14" key="1">
    <citation type="journal article" date="2019" name="Int. J. Syst. Evol. Microbiol.">
        <title>The Global Catalogue of Microorganisms (GCM) 10K type strain sequencing project: providing services to taxonomists for standard genome sequencing and annotation.</title>
        <authorList>
            <consortium name="The Broad Institute Genomics Platform"/>
            <consortium name="The Broad Institute Genome Sequencing Center for Infectious Disease"/>
            <person name="Wu L."/>
            <person name="Ma J."/>
        </authorList>
    </citation>
    <scope>NUCLEOTIDE SEQUENCE [LARGE SCALE GENOMIC DNA]</scope>
    <source>
        <strain evidence="14">JCM 17555</strain>
    </source>
</reference>
<dbReference type="Pfam" id="PF02875">
    <property type="entry name" value="Mur_ligase_C"/>
    <property type="match status" value="1"/>
</dbReference>
<dbReference type="InterPro" id="IPR013221">
    <property type="entry name" value="Mur_ligase_cen"/>
</dbReference>
<dbReference type="Pfam" id="PF01225">
    <property type="entry name" value="Mur_ligase"/>
    <property type="match status" value="1"/>
</dbReference>
<keyword evidence="8 9" id="KW-0961">Cell wall biogenesis/degradation</keyword>
<keyword evidence="1 9" id="KW-0436">Ligase</keyword>
<dbReference type="InterPro" id="IPR004101">
    <property type="entry name" value="Mur_ligase_C"/>
</dbReference>
<dbReference type="Gene3D" id="3.40.1190.10">
    <property type="entry name" value="Mur-like, catalytic domain"/>
    <property type="match status" value="1"/>
</dbReference>
<dbReference type="Proteomes" id="UP001501337">
    <property type="component" value="Unassembled WGS sequence"/>
</dbReference>
<dbReference type="InterPro" id="IPR005757">
    <property type="entry name" value="Mpl"/>
</dbReference>
<comment type="caution">
    <text evidence="13">The sequence shown here is derived from an EMBL/GenBank/DDBJ whole genome shotgun (WGS) entry which is preliminary data.</text>
</comment>
<keyword evidence="5 9" id="KW-0133">Cell shape</keyword>
<comment type="pathway">
    <text evidence="9">Cell wall biogenesis; peptidoglycan recycling.</text>
</comment>
<accession>A0ABP7NGX3</accession>
<dbReference type="SUPFAM" id="SSF51984">
    <property type="entry name" value="MurCD N-terminal domain"/>
    <property type="match status" value="1"/>
</dbReference>
<keyword evidence="14" id="KW-1185">Reference proteome</keyword>
<feature type="domain" description="Mur ligase central" evidence="12">
    <location>
        <begin position="108"/>
        <end position="296"/>
    </location>
</feature>
<dbReference type="PANTHER" id="PTHR43445">
    <property type="entry name" value="UDP-N-ACETYLMURAMATE--L-ALANINE LIGASE-RELATED"/>
    <property type="match status" value="1"/>
</dbReference>
<dbReference type="InterPro" id="IPR050061">
    <property type="entry name" value="MurCDEF_pg_biosynth"/>
</dbReference>
<dbReference type="Gene3D" id="3.40.50.720">
    <property type="entry name" value="NAD(P)-binding Rossmann-like Domain"/>
    <property type="match status" value="1"/>
</dbReference>
<dbReference type="Gene3D" id="3.90.190.20">
    <property type="entry name" value="Mur ligase, C-terminal domain"/>
    <property type="match status" value="1"/>
</dbReference>
<evidence type="ECO:0000256" key="3">
    <source>
        <dbReference type="ARBA" id="ARBA00022741"/>
    </source>
</evidence>
<evidence type="ECO:0000256" key="8">
    <source>
        <dbReference type="ARBA" id="ARBA00023316"/>
    </source>
</evidence>
<dbReference type="SUPFAM" id="SSF53623">
    <property type="entry name" value="MurD-like peptide ligases, catalytic domain"/>
    <property type="match status" value="1"/>
</dbReference>
<keyword evidence="7 9" id="KW-0131">Cell cycle</keyword>
<comment type="cofactor">
    <cofactor evidence="9">
        <name>Mg(2+)</name>
        <dbReference type="ChEBI" id="CHEBI:18420"/>
    </cofactor>
</comment>
<dbReference type="InterPro" id="IPR000713">
    <property type="entry name" value="Mur_ligase_N"/>
</dbReference>
<comment type="similarity">
    <text evidence="9">Belongs to the MurCDEF family. Mpl subfamily.</text>
</comment>
<comment type="catalytic activity">
    <reaction evidence="9">
        <text>UDP-N-acetyl-alpha-D-muramate + L-alanyl-gamma-D-glutamyl-meso-2,6-diaminopimelate + ATP = UDP-N-acetyl-alpha-D-muramoyl-L-alanyl-gamma-D-glutamyl-meso-2,6-diaminopimelate + ADP + phosphate + H(+)</text>
        <dbReference type="Rhea" id="RHEA:29563"/>
        <dbReference type="ChEBI" id="CHEBI:15378"/>
        <dbReference type="ChEBI" id="CHEBI:30616"/>
        <dbReference type="ChEBI" id="CHEBI:43474"/>
        <dbReference type="ChEBI" id="CHEBI:61401"/>
        <dbReference type="ChEBI" id="CHEBI:70757"/>
        <dbReference type="ChEBI" id="CHEBI:83905"/>
        <dbReference type="ChEBI" id="CHEBI:456216"/>
        <dbReference type="EC" id="6.3.2.45"/>
    </reaction>
</comment>
<keyword evidence="4 9" id="KW-0067">ATP-binding</keyword>
<evidence type="ECO:0000256" key="1">
    <source>
        <dbReference type="ARBA" id="ARBA00022598"/>
    </source>
</evidence>
<protein>
    <recommendedName>
        <fullName evidence="9">UDP-N-acetylmuramate--L-alanyl-gamma-D-glutamyl-meso-2,6-diaminoheptandioate ligase</fullName>
        <ecNumber evidence="9">6.3.2.45</ecNumber>
    </recommendedName>
    <alternativeName>
        <fullName evidence="9">Murein peptide ligase</fullName>
    </alternativeName>
    <alternativeName>
        <fullName evidence="9">UDP-N-acetylmuramate:L-alanyl-gamma-D-glutamyl-meso-diaminopimelate ligase</fullName>
    </alternativeName>
</protein>
<evidence type="ECO:0000259" key="12">
    <source>
        <dbReference type="Pfam" id="PF08245"/>
    </source>
</evidence>
<proteinExistence type="inferred from homology"/>
<keyword evidence="3 9" id="KW-0547">Nucleotide-binding</keyword>
<organism evidence="13 14">
    <name type="scientific">Allohahella marinimesophila</name>
    <dbReference type="NCBI Taxonomy" id="1054972"/>
    <lineage>
        <taxon>Bacteria</taxon>
        <taxon>Pseudomonadati</taxon>
        <taxon>Pseudomonadota</taxon>
        <taxon>Gammaproteobacteria</taxon>
        <taxon>Oceanospirillales</taxon>
        <taxon>Hahellaceae</taxon>
        <taxon>Allohahella</taxon>
    </lineage>
</organism>
<dbReference type="RefSeq" id="WP_344802442.1">
    <property type="nucleotide sequence ID" value="NZ_BAABBO010000001.1"/>
</dbReference>
<dbReference type="EMBL" id="BAABBO010000001">
    <property type="protein sequence ID" value="GAA3946733.1"/>
    <property type="molecule type" value="Genomic_DNA"/>
</dbReference>
<evidence type="ECO:0000256" key="7">
    <source>
        <dbReference type="ARBA" id="ARBA00023306"/>
    </source>
</evidence>
<evidence type="ECO:0000313" key="14">
    <source>
        <dbReference type="Proteomes" id="UP001501337"/>
    </source>
</evidence>
<keyword evidence="6 9" id="KW-0573">Peptidoglycan synthesis</keyword>
<evidence type="ECO:0000256" key="4">
    <source>
        <dbReference type="ARBA" id="ARBA00022840"/>
    </source>
</evidence>
<evidence type="ECO:0000313" key="13">
    <source>
        <dbReference type="EMBL" id="GAA3946733.1"/>
    </source>
</evidence>
<dbReference type="EC" id="6.3.2.45" evidence="9"/>
<evidence type="ECO:0000256" key="9">
    <source>
        <dbReference type="HAMAP-Rule" id="MF_02020"/>
    </source>
</evidence>
<dbReference type="Pfam" id="PF08245">
    <property type="entry name" value="Mur_ligase_M"/>
    <property type="match status" value="1"/>
</dbReference>
<evidence type="ECO:0000259" key="11">
    <source>
        <dbReference type="Pfam" id="PF02875"/>
    </source>
</evidence>
<keyword evidence="9" id="KW-0460">Magnesium</keyword>
<evidence type="ECO:0000259" key="10">
    <source>
        <dbReference type="Pfam" id="PF01225"/>
    </source>
</evidence>
<evidence type="ECO:0000256" key="6">
    <source>
        <dbReference type="ARBA" id="ARBA00022984"/>
    </source>
</evidence>
<gene>
    <name evidence="9 13" type="primary">mpl</name>
    <name evidence="13" type="ORF">GCM10022278_02370</name>
</gene>
<dbReference type="InterPro" id="IPR036615">
    <property type="entry name" value="Mur_ligase_C_dom_sf"/>
</dbReference>
<feature type="domain" description="Mur ligase N-terminal catalytic" evidence="10">
    <location>
        <begin position="2"/>
        <end position="98"/>
    </location>
</feature>
<name>A0ABP7NGX3_9GAMM</name>
<evidence type="ECO:0000256" key="5">
    <source>
        <dbReference type="ARBA" id="ARBA00022960"/>
    </source>
</evidence>